<reference evidence="1" key="1">
    <citation type="submission" date="2022-03" db="EMBL/GenBank/DDBJ databases">
        <authorList>
            <person name="Sayadi A."/>
        </authorList>
    </citation>
    <scope>NUCLEOTIDE SEQUENCE</scope>
</reference>
<proteinExistence type="predicted"/>
<comment type="caution">
    <text evidence="1">The sequence shown here is derived from an EMBL/GenBank/DDBJ whole genome shotgun (WGS) entry which is preliminary data.</text>
</comment>
<keyword evidence="2" id="KW-1185">Reference proteome</keyword>
<protein>
    <submittedName>
        <fullName evidence="1">Uncharacterized protein</fullName>
    </submittedName>
</protein>
<sequence length="42" mass="4856">MTPFKFAIYKQNSIQRGFAKLINIIVIDNRPMKFEVISAIAQ</sequence>
<organism evidence="1 2">
    <name type="scientific">Acanthoscelides obtectus</name>
    <name type="common">Bean weevil</name>
    <name type="synonym">Bruchus obtectus</name>
    <dbReference type="NCBI Taxonomy" id="200917"/>
    <lineage>
        <taxon>Eukaryota</taxon>
        <taxon>Metazoa</taxon>
        <taxon>Ecdysozoa</taxon>
        <taxon>Arthropoda</taxon>
        <taxon>Hexapoda</taxon>
        <taxon>Insecta</taxon>
        <taxon>Pterygota</taxon>
        <taxon>Neoptera</taxon>
        <taxon>Endopterygota</taxon>
        <taxon>Coleoptera</taxon>
        <taxon>Polyphaga</taxon>
        <taxon>Cucujiformia</taxon>
        <taxon>Chrysomeloidea</taxon>
        <taxon>Chrysomelidae</taxon>
        <taxon>Bruchinae</taxon>
        <taxon>Bruchini</taxon>
        <taxon>Acanthoscelides</taxon>
    </lineage>
</organism>
<gene>
    <name evidence="1" type="ORF">ACAOBT_LOCUS1182</name>
</gene>
<evidence type="ECO:0000313" key="2">
    <source>
        <dbReference type="Proteomes" id="UP001152888"/>
    </source>
</evidence>
<dbReference type="AlphaFoldDB" id="A0A9P0NWK6"/>
<name>A0A9P0NWK6_ACAOB</name>
<dbReference type="EMBL" id="CAKOFQ010006661">
    <property type="protein sequence ID" value="CAH1955695.1"/>
    <property type="molecule type" value="Genomic_DNA"/>
</dbReference>
<dbReference type="Proteomes" id="UP001152888">
    <property type="component" value="Unassembled WGS sequence"/>
</dbReference>
<evidence type="ECO:0000313" key="1">
    <source>
        <dbReference type="EMBL" id="CAH1955695.1"/>
    </source>
</evidence>
<accession>A0A9P0NWK6</accession>